<comment type="caution">
    <text evidence="1">The sequence shown here is derived from an EMBL/GenBank/DDBJ whole genome shotgun (WGS) entry which is preliminary data.</text>
</comment>
<evidence type="ECO:0000313" key="1">
    <source>
        <dbReference type="EMBL" id="KJF40216.1"/>
    </source>
</evidence>
<dbReference type="EMBL" id="JXXK01000008">
    <property type="protein sequence ID" value="KJF40216.1"/>
    <property type="molecule type" value="Genomic_DNA"/>
</dbReference>
<organism evidence="1 2">
    <name type="scientific">Ruthenibacterium lactatiformans</name>
    <dbReference type="NCBI Taxonomy" id="1550024"/>
    <lineage>
        <taxon>Bacteria</taxon>
        <taxon>Bacillati</taxon>
        <taxon>Bacillota</taxon>
        <taxon>Clostridia</taxon>
        <taxon>Eubacteriales</taxon>
        <taxon>Oscillospiraceae</taxon>
        <taxon>Ruthenibacterium</taxon>
    </lineage>
</organism>
<dbReference type="GeneID" id="42856437"/>
<dbReference type="RefSeq" id="WP_050005070.1">
    <property type="nucleotide sequence ID" value="NZ_JXXK01000008.1"/>
</dbReference>
<dbReference type="AlphaFoldDB" id="A0A0D8J121"/>
<proteinExistence type="predicted"/>
<name>A0A0D8J121_9FIRM</name>
<keyword evidence="2" id="KW-1185">Reference proteome</keyword>
<dbReference type="Proteomes" id="UP000032483">
    <property type="component" value="Unassembled WGS sequence"/>
</dbReference>
<reference evidence="1" key="1">
    <citation type="submission" date="2015-02" db="EMBL/GenBank/DDBJ databases">
        <title>A novel member of the family Ruminococcaceae isolated from human feces.</title>
        <authorList>
            <person name="Shkoporov A.N."/>
            <person name="Chaplin A.V."/>
            <person name="Motuzova O.V."/>
            <person name="Kafarskaia L.I."/>
            <person name="Khokhlova E.V."/>
            <person name="Efimov B.A."/>
        </authorList>
    </citation>
    <scope>NUCLEOTIDE SEQUENCE [LARGE SCALE GENOMIC DNA]</scope>
    <source>
        <strain evidence="1">585-1</strain>
    </source>
</reference>
<gene>
    <name evidence="1" type="ORF">TQ39_07395</name>
</gene>
<protein>
    <submittedName>
        <fullName evidence="1">Uncharacterized protein</fullName>
    </submittedName>
</protein>
<sequence>MENKKNIIAIIENIRAAKELSNEEKAQFDALTLQDWADLLNAGEKVTDLADNAAKEETRRIKTAKCAEFLTMDREAMFTAFIDDPFYMTKRIVLDKKTSAYKVADVKKQLNFYDLNRAFQLKNSKELDANGNPILNKAVTIANDSKFDLYLRMFLDNIAQSIADDIKIVSPALTDLQAQKKAEYGMEGIGLAKMEEQLRKVCAAICPESVLPKMLKEDVKFIKISAANVKYDAIQVFNEKP</sequence>
<accession>A0A0D8J121</accession>
<evidence type="ECO:0000313" key="2">
    <source>
        <dbReference type="Proteomes" id="UP000032483"/>
    </source>
</evidence>